<dbReference type="AlphaFoldDB" id="A0AAE3EI96"/>
<name>A0AAE3EI96_9SPIR</name>
<dbReference type="Pfam" id="PF08905">
    <property type="entry name" value="DUF1850"/>
    <property type="match status" value="1"/>
</dbReference>
<proteinExistence type="predicted"/>
<accession>A0AAE3EI96</accession>
<sequence length="180" mass="19552">MIAGKGRKGAALFLFAAVLSGAAGAILFLPLAPVLCARPRTRPGPVLILEDLSAGMREVEFVISYTHSVNKGRVRDFCRLGSGGSIDIYKTRFVSYGAGMPEPEDGSRFRSGDGWLELDNLGVTVPRIVLALGSSADHRIDCGGRTFVLKDVWPVQTSIAIEVRKISLYSLIVKQYLRKQ</sequence>
<keyword evidence="2" id="KW-1185">Reference proteome</keyword>
<evidence type="ECO:0000313" key="2">
    <source>
        <dbReference type="Proteomes" id="UP001198163"/>
    </source>
</evidence>
<protein>
    <submittedName>
        <fullName evidence="1">DUF1850 domain-containing protein</fullName>
    </submittedName>
</protein>
<organism evidence="1 2">
    <name type="scientific">Teretinema zuelzerae</name>
    <dbReference type="NCBI Taxonomy" id="156"/>
    <lineage>
        <taxon>Bacteria</taxon>
        <taxon>Pseudomonadati</taxon>
        <taxon>Spirochaetota</taxon>
        <taxon>Spirochaetia</taxon>
        <taxon>Spirochaetales</taxon>
        <taxon>Treponemataceae</taxon>
        <taxon>Teretinema</taxon>
    </lineage>
</organism>
<reference evidence="1" key="1">
    <citation type="submission" date="2021-08" db="EMBL/GenBank/DDBJ databases">
        <title>Comparative analyses of Brucepasteria parasyntrophica and Teretinema zuelzerae.</title>
        <authorList>
            <person name="Song Y."/>
            <person name="Brune A."/>
        </authorList>
    </citation>
    <scope>NUCLEOTIDE SEQUENCE</scope>
    <source>
        <strain evidence="1">DSM 1903</strain>
    </source>
</reference>
<dbReference type="Proteomes" id="UP001198163">
    <property type="component" value="Unassembled WGS sequence"/>
</dbReference>
<dbReference type="RefSeq" id="WP_230753749.1">
    <property type="nucleotide sequence ID" value="NZ_JAINWA010000001.1"/>
</dbReference>
<dbReference type="EMBL" id="JAINWA010000001">
    <property type="protein sequence ID" value="MCD1654004.1"/>
    <property type="molecule type" value="Genomic_DNA"/>
</dbReference>
<dbReference type="InterPro" id="IPR015001">
    <property type="entry name" value="DUF1850"/>
</dbReference>
<evidence type="ECO:0000313" key="1">
    <source>
        <dbReference type="EMBL" id="MCD1654004.1"/>
    </source>
</evidence>
<comment type="caution">
    <text evidence="1">The sequence shown here is derived from an EMBL/GenBank/DDBJ whole genome shotgun (WGS) entry which is preliminary data.</text>
</comment>
<gene>
    <name evidence="1" type="ORF">K7J14_04735</name>
</gene>